<dbReference type="GO" id="GO:0005737">
    <property type="term" value="C:cytoplasm"/>
    <property type="evidence" value="ECO:0007669"/>
    <property type="project" value="UniProtKB-SubCell"/>
</dbReference>
<dbReference type="InterPro" id="IPR029063">
    <property type="entry name" value="SAM-dependent_MTases_sf"/>
</dbReference>
<dbReference type="HAMAP" id="MF_00090">
    <property type="entry name" value="PIMT"/>
    <property type="match status" value="1"/>
</dbReference>
<dbReference type="PANTHER" id="PTHR11579:SF0">
    <property type="entry name" value="PROTEIN-L-ISOASPARTATE(D-ASPARTATE) O-METHYLTRANSFERASE"/>
    <property type="match status" value="1"/>
</dbReference>
<evidence type="ECO:0000256" key="1">
    <source>
        <dbReference type="ARBA" id="ARBA00004496"/>
    </source>
</evidence>
<dbReference type="GO" id="GO:0004719">
    <property type="term" value="F:protein-L-isoaspartate (D-aspartate) O-methyltransferase activity"/>
    <property type="evidence" value="ECO:0007669"/>
    <property type="project" value="UniProtKB-UniRule"/>
</dbReference>
<dbReference type="OrthoDB" id="9810066at2"/>
<reference evidence="9" key="1">
    <citation type="submission" date="2016-04" db="EMBL/GenBank/DDBJ databases">
        <title>Draft genome sequence of Paludibacter jiangxiensis strain NM7.</title>
        <authorList>
            <person name="Qiu Y."/>
            <person name="Matsuura N."/>
            <person name="Ohashi A."/>
            <person name="Tourlousse M.D."/>
            <person name="Sekiguchi Y."/>
        </authorList>
    </citation>
    <scope>NUCLEOTIDE SEQUENCE [LARGE SCALE GENOMIC DNA]</scope>
    <source>
        <strain evidence="9">NM7</strain>
    </source>
</reference>
<evidence type="ECO:0000313" key="8">
    <source>
        <dbReference type="EMBL" id="GAT61663.1"/>
    </source>
</evidence>
<dbReference type="CDD" id="cd02440">
    <property type="entry name" value="AdoMet_MTases"/>
    <property type="match status" value="1"/>
</dbReference>
<accession>A0A170YBE5</accession>
<dbReference type="PANTHER" id="PTHR11579">
    <property type="entry name" value="PROTEIN-L-ISOASPARTATE O-METHYLTRANSFERASE"/>
    <property type="match status" value="1"/>
</dbReference>
<keyword evidence="3 7" id="KW-0963">Cytoplasm</keyword>
<dbReference type="Gene3D" id="3.40.50.150">
    <property type="entry name" value="Vaccinia Virus protein VP39"/>
    <property type="match status" value="1"/>
</dbReference>
<dbReference type="PROSITE" id="PS01279">
    <property type="entry name" value="PCMT"/>
    <property type="match status" value="1"/>
</dbReference>
<feature type="active site" evidence="7">
    <location>
        <position position="66"/>
    </location>
</feature>
<dbReference type="Proteomes" id="UP000076586">
    <property type="component" value="Unassembled WGS sequence"/>
</dbReference>
<dbReference type="InterPro" id="IPR000682">
    <property type="entry name" value="PCMT"/>
</dbReference>
<gene>
    <name evidence="7" type="primary">pcm</name>
    <name evidence="8" type="ORF">PJIAN_1243</name>
</gene>
<dbReference type="EMBL" id="BDCR01000001">
    <property type="protein sequence ID" value="GAT61663.1"/>
    <property type="molecule type" value="Genomic_DNA"/>
</dbReference>
<dbReference type="RefSeq" id="WP_068701249.1">
    <property type="nucleotide sequence ID" value="NZ_BDCR01000001.1"/>
</dbReference>
<dbReference type="SUPFAM" id="SSF53335">
    <property type="entry name" value="S-adenosyl-L-methionine-dependent methyltransferases"/>
    <property type="match status" value="1"/>
</dbReference>
<comment type="catalytic activity">
    <reaction evidence="7">
        <text>[protein]-L-isoaspartate + S-adenosyl-L-methionine = [protein]-L-isoaspartate alpha-methyl ester + S-adenosyl-L-homocysteine</text>
        <dbReference type="Rhea" id="RHEA:12705"/>
        <dbReference type="Rhea" id="RHEA-COMP:12143"/>
        <dbReference type="Rhea" id="RHEA-COMP:12144"/>
        <dbReference type="ChEBI" id="CHEBI:57856"/>
        <dbReference type="ChEBI" id="CHEBI:59789"/>
        <dbReference type="ChEBI" id="CHEBI:90596"/>
        <dbReference type="ChEBI" id="CHEBI:90598"/>
        <dbReference type="EC" id="2.1.1.77"/>
    </reaction>
</comment>
<dbReference type="AlphaFoldDB" id="A0A170YBE5"/>
<comment type="similarity">
    <text evidence="2 7">Belongs to the methyltransferase superfamily. L-isoaspartyl/D-aspartyl protein methyltransferase family.</text>
</comment>
<evidence type="ECO:0000256" key="7">
    <source>
        <dbReference type="HAMAP-Rule" id="MF_00090"/>
    </source>
</evidence>
<comment type="caution">
    <text evidence="8">The sequence shown here is derived from an EMBL/GenBank/DDBJ whole genome shotgun (WGS) entry which is preliminary data.</text>
</comment>
<dbReference type="FunFam" id="3.40.50.150:FF:000010">
    <property type="entry name" value="Protein-L-isoaspartate O-methyltransferase"/>
    <property type="match status" value="1"/>
</dbReference>
<dbReference type="NCBIfam" id="NF001453">
    <property type="entry name" value="PRK00312.1"/>
    <property type="match status" value="1"/>
</dbReference>
<keyword evidence="5 7" id="KW-0808">Transferase</keyword>
<comment type="subcellular location">
    <subcellularLocation>
        <location evidence="1 7">Cytoplasm</location>
    </subcellularLocation>
</comment>
<dbReference type="GO" id="GO:0030091">
    <property type="term" value="P:protein repair"/>
    <property type="evidence" value="ECO:0007669"/>
    <property type="project" value="UniProtKB-UniRule"/>
</dbReference>
<evidence type="ECO:0000313" key="9">
    <source>
        <dbReference type="Proteomes" id="UP000076586"/>
    </source>
</evidence>
<dbReference type="EC" id="2.1.1.77" evidence="7"/>
<dbReference type="GO" id="GO:0032259">
    <property type="term" value="P:methylation"/>
    <property type="evidence" value="ECO:0007669"/>
    <property type="project" value="UniProtKB-KW"/>
</dbReference>
<evidence type="ECO:0000256" key="4">
    <source>
        <dbReference type="ARBA" id="ARBA00022603"/>
    </source>
</evidence>
<dbReference type="STRING" id="681398.PJIAN_1243"/>
<dbReference type="Pfam" id="PF01135">
    <property type="entry name" value="PCMT"/>
    <property type="match status" value="1"/>
</dbReference>
<dbReference type="NCBIfam" id="TIGR00080">
    <property type="entry name" value="pimt"/>
    <property type="match status" value="1"/>
</dbReference>
<protein>
    <recommendedName>
        <fullName evidence="7">Protein-L-isoaspartate O-methyltransferase</fullName>
        <ecNumber evidence="7">2.1.1.77</ecNumber>
    </recommendedName>
    <alternativeName>
        <fullName evidence="7">L-isoaspartyl protein carboxyl methyltransferase</fullName>
    </alternativeName>
    <alternativeName>
        <fullName evidence="7">Protein L-isoaspartyl methyltransferase</fullName>
    </alternativeName>
    <alternativeName>
        <fullName evidence="7">Protein-beta-aspartate methyltransferase</fullName>
        <shortName evidence="7">PIMT</shortName>
    </alternativeName>
</protein>
<proteinExistence type="inferred from homology"/>
<organism evidence="8 9">
    <name type="scientific">Paludibacter jiangxiensis</name>
    <dbReference type="NCBI Taxonomy" id="681398"/>
    <lineage>
        <taxon>Bacteria</taxon>
        <taxon>Pseudomonadati</taxon>
        <taxon>Bacteroidota</taxon>
        <taxon>Bacteroidia</taxon>
        <taxon>Bacteroidales</taxon>
        <taxon>Paludibacteraceae</taxon>
        <taxon>Paludibacter</taxon>
    </lineage>
</organism>
<evidence type="ECO:0000256" key="5">
    <source>
        <dbReference type="ARBA" id="ARBA00022679"/>
    </source>
</evidence>
<evidence type="ECO:0000256" key="2">
    <source>
        <dbReference type="ARBA" id="ARBA00005369"/>
    </source>
</evidence>
<keyword evidence="6 7" id="KW-0949">S-adenosyl-L-methionine</keyword>
<sequence length="215" mass="24111">MQASDTHIYKAQRQILANNLKTKGITDKRVLEAIRQVPRHAFMDERYIRFAYQDDAFPIAAGQTISQPYTVAFQTQLLDIQKDDKVLEIGTGSGYQCAVLLEITSSVFSIERQEILYESAFKRLKELGYSPHLRYGDGHEGWPEEAPFDKILITAAAHEIPPRLLEQLTIGGKLVMPVGGANTQKMTLVEKISDTESIFSEHGGFVFVPLLKGKV</sequence>
<evidence type="ECO:0000256" key="6">
    <source>
        <dbReference type="ARBA" id="ARBA00022691"/>
    </source>
</evidence>
<keyword evidence="9" id="KW-1185">Reference proteome</keyword>
<evidence type="ECO:0000256" key="3">
    <source>
        <dbReference type="ARBA" id="ARBA00022490"/>
    </source>
</evidence>
<name>A0A170YBE5_9BACT</name>
<comment type="function">
    <text evidence="7">Catalyzes the methyl esterification of L-isoaspartyl residues in peptides and proteins that result from spontaneous decomposition of normal L-aspartyl and L-asparaginyl residues. It plays a role in the repair and/or degradation of damaged proteins.</text>
</comment>
<reference evidence="9" key="2">
    <citation type="journal article" date="2017" name="Genome Announc.">
        <title>Draft genome sequence of Paludibacter jiangxiensis NM7(T), a propionate-producing fermentative bacterium.</title>
        <authorList>
            <person name="Qiu Y.-L."/>
            <person name="Tourlousse D.M."/>
            <person name="Matsuura N."/>
            <person name="Ohashi A."/>
            <person name="Sekiguchi Y."/>
        </authorList>
    </citation>
    <scope>NUCLEOTIDE SEQUENCE [LARGE SCALE GENOMIC DNA]</scope>
    <source>
        <strain evidence="9">NM7</strain>
    </source>
</reference>
<keyword evidence="4 7" id="KW-0489">Methyltransferase</keyword>